<dbReference type="GO" id="GO:0005886">
    <property type="term" value="C:plasma membrane"/>
    <property type="evidence" value="ECO:0007669"/>
    <property type="project" value="TreeGrafter"/>
</dbReference>
<feature type="transmembrane region" description="Helical" evidence="7">
    <location>
        <begin position="355"/>
        <end position="376"/>
    </location>
</feature>
<dbReference type="Pfam" id="PF06609">
    <property type="entry name" value="TRI12"/>
    <property type="match status" value="1"/>
</dbReference>
<evidence type="ECO:0000256" key="5">
    <source>
        <dbReference type="ARBA" id="ARBA00023136"/>
    </source>
</evidence>
<feature type="transmembrane region" description="Helical" evidence="7">
    <location>
        <begin position="485"/>
        <end position="504"/>
    </location>
</feature>
<dbReference type="EMBL" id="MRDB01000074">
    <property type="protein sequence ID" value="RKL27482.1"/>
    <property type="molecule type" value="Genomic_DNA"/>
</dbReference>
<evidence type="ECO:0000256" key="3">
    <source>
        <dbReference type="ARBA" id="ARBA00022692"/>
    </source>
</evidence>
<protein>
    <recommendedName>
        <fullName evidence="10">Major facilitator superfamily (MFS) profile domain-containing protein</fullName>
    </recommendedName>
</protein>
<evidence type="ECO:0000313" key="9">
    <source>
        <dbReference type="Proteomes" id="UP000283569"/>
    </source>
</evidence>
<gene>
    <name evidence="8" type="ORF">BFJ72_g13069</name>
</gene>
<dbReference type="AlphaFoldDB" id="A0A420SDZ5"/>
<organism evidence="8 9">
    <name type="scientific">Gibberella intermedia</name>
    <name type="common">Bulb rot disease fungus</name>
    <name type="synonym">Fusarium proliferatum</name>
    <dbReference type="NCBI Taxonomy" id="948311"/>
    <lineage>
        <taxon>Eukaryota</taxon>
        <taxon>Fungi</taxon>
        <taxon>Dikarya</taxon>
        <taxon>Ascomycota</taxon>
        <taxon>Pezizomycotina</taxon>
        <taxon>Sordariomycetes</taxon>
        <taxon>Hypocreomycetidae</taxon>
        <taxon>Hypocreales</taxon>
        <taxon>Nectriaceae</taxon>
        <taxon>Fusarium</taxon>
        <taxon>Fusarium fujikuroi species complex</taxon>
    </lineage>
</organism>
<name>A0A420SDZ5_GIBIN</name>
<feature type="transmembrane region" description="Helical" evidence="7">
    <location>
        <begin position="331"/>
        <end position="349"/>
    </location>
</feature>
<feature type="transmembrane region" description="Helical" evidence="7">
    <location>
        <begin position="91"/>
        <end position="124"/>
    </location>
</feature>
<evidence type="ECO:0000256" key="6">
    <source>
        <dbReference type="SAM" id="MobiDB-lite"/>
    </source>
</evidence>
<comment type="subcellular location">
    <subcellularLocation>
        <location evidence="1">Membrane</location>
        <topology evidence="1">Multi-pass membrane protein</topology>
    </subcellularLocation>
</comment>
<keyword evidence="2" id="KW-0813">Transport</keyword>
<sequence length="543" mass="58770">MNTSQITAGDEERRDKPEIDHMEEAPVDLDDAHRAALENNPDTVETPSLSAILAVISLALGFVGPISCGFALVTGILTTIQTDLGDTHNKITWLVGGCGIGLATTEFAINVPFGVLSVLLGTLLVLHTALGWRWCYYIGLIYGVISLVGTFTFYFPPTRPQHDYEKTRLDQLKSLDFVGITLYVGGLTTFLVGLTWAGQPDHPWRSPSVYVPITLGILGLIACFIYDFTIPSKPLFPLEVFKEIRKFTVLLGITFVAGKFPTRAWHTSRLTNVGMIYYSLVALLPQGSLWMYTSDQMQIAYIALPNGFVQLVFGAIGPALIGKIKHIKMQIIVMLVLQTTFTAALAAVVPHNRAAWTALQAFSVGPFVLVTIACYVTTGLHTPLRHLGLATGLIGTFRSMGGSVGNAIFNTIIHGVVNRDLGKGIAQAAIQKGFNPEDLGSLIPATINSALGIPHAFASVPGITPAVETAAVKALRQVYGHAFRMVFYATIPFGIIAITLACFIEDPSMYLNNHTAVHMEKEAGFGKGHRNKKADNSFQGQKV</sequence>
<dbReference type="InterPro" id="IPR010573">
    <property type="entry name" value="MFS_Str1/Tri12-like"/>
</dbReference>
<feature type="compositionally biased region" description="Basic and acidic residues" evidence="6">
    <location>
        <begin position="10"/>
        <end position="24"/>
    </location>
</feature>
<feature type="transmembrane region" description="Helical" evidence="7">
    <location>
        <begin position="51"/>
        <end position="79"/>
    </location>
</feature>
<feature type="region of interest" description="Disordered" evidence="6">
    <location>
        <begin position="1"/>
        <end position="24"/>
    </location>
</feature>
<evidence type="ECO:0000256" key="1">
    <source>
        <dbReference type="ARBA" id="ARBA00004141"/>
    </source>
</evidence>
<feature type="transmembrane region" description="Helical" evidence="7">
    <location>
        <begin position="209"/>
        <end position="228"/>
    </location>
</feature>
<keyword evidence="3 7" id="KW-0812">Transmembrane</keyword>
<feature type="region of interest" description="Disordered" evidence="6">
    <location>
        <begin position="524"/>
        <end position="543"/>
    </location>
</feature>
<keyword evidence="5 7" id="KW-0472">Membrane</keyword>
<dbReference type="PANTHER" id="PTHR23501">
    <property type="entry name" value="MAJOR FACILITATOR SUPERFAMILY"/>
    <property type="match status" value="1"/>
</dbReference>
<proteinExistence type="predicted"/>
<feature type="transmembrane region" description="Helical" evidence="7">
    <location>
        <begin position="177"/>
        <end position="197"/>
    </location>
</feature>
<dbReference type="SUPFAM" id="SSF103473">
    <property type="entry name" value="MFS general substrate transporter"/>
    <property type="match status" value="1"/>
</dbReference>
<comment type="caution">
    <text evidence="8">The sequence shown here is derived from an EMBL/GenBank/DDBJ whole genome shotgun (WGS) entry which is preliminary data.</text>
</comment>
<dbReference type="Proteomes" id="UP000283569">
    <property type="component" value="Unassembled WGS sequence"/>
</dbReference>
<keyword evidence="4 7" id="KW-1133">Transmembrane helix</keyword>
<dbReference type="Gene3D" id="1.20.1250.20">
    <property type="entry name" value="MFS general substrate transporter like domains"/>
    <property type="match status" value="1"/>
</dbReference>
<evidence type="ECO:0000256" key="2">
    <source>
        <dbReference type="ARBA" id="ARBA00022448"/>
    </source>
</evidence>
<reference evidence="8 9" key="1">
    <citation type="journal article" date="2018" name="Sci. Rep.">
        <title>Characterisation of pathogen-specific regions and novel effector candidates in Fusarium oxysporum f. sp. cepae.</title>
        <authorList>
            <person name="Armitage A.D."/>
            <person name="Taylor A."/>
            <person name="Sobczyk M.K."/>
            <person name="Baxter L."/>
            <person name="Greenfield B.P."/>
            <person name="Bates H.J."/>
            <person name="Wilson F."/>
            <person name="Jackson A.C."/>
            <person name="Ott S."/>
            <person name="Harrison R.J."/>
            <person name="Clarkson J.P."/>
        </authorList>
    </citation>
    <scope>NUCLEOTIDE SEQUENCE [LARGE SCALE GENOMIC DNA]</scope>
    <source>
        <strain evidence="8 9">Fp_A8</strain>
    </source>
</reference>
<dbReference type="InterPro" id="IPR036259">
    <property type="entry name" value="MFS_trans_sf"/>
</dbReference>
<evidence type="ECO:0000313" key="8">
    <source>
        <dbReference type="EMBL" id="RKL27482.1"/>
    </source>
</evidence>
<dbReference type="PANTHER" id="PTHR23501:SF109">
    <property type="entry name" value="MAJOR FACILITATOR SUPERFAMILY (MFS) PROFILE DOMAIN-CONTAINING PROTEIN-RELATED"/>
    <property type="match status" value="1"/>
</dbReference>
<dbReference type="GO" id="GO:0022857">
    <property type="term" value="F:transmembrane transporter activity"/>
    <property type="evidence" value="ECO:0007669"/>
    <property type="project" value="InterPro"/>
</dbReference>
<evidence type="ECO:0008006" key="10">
    <source>
        <dbReference type="Google" id="ProtNLM"/>
    </source>
</evidence>
<feature type="transmembrane region" description="Helical" evidence="7">
    <location>
        <begin position="299"/>
        <end position="319"/>
    </location>
</feature>
<feature type="transmembrane region" description="Helical" evidence="7">
    <location>
        <begin position="136"/>
        <end position="156"/>
    </location>
</feature>
<accession>A0A420SDZ5</accession>
<evidence type="ECO:0000256" key="7">
    <source>
        <dbReference type="SAM" id="Phobius"/>
    </source>
</evidence>
<evidence type="ECO:0000256" key="4">
    <source>
        <dbReference type="ARBA" id="ARBA00022989"/>
    </source>
</evidence>
<feature type="transmembrane region" description="Helical" evidence="7">
    <location>
        <begin position="275"/>
        <end position="293"/>
    </location>
</feature>